<accession>A0A1L4BLZ7</accession>
<dbReference type="EMBL" id="KX833212">
    <property type="protein sequence ID" value="API82966.1"/>
    <property type="molecule type" value="Genomic_DNA"/>
</dbReference>
<protein>
    <submittedName>
        <fullName evidence="1">Uncharacterized protein</fullName>
    </submittedName>
</protein>
<name>A0A1L4BLZ7_SALTI</name>
<sequence>MGSVGISVITPAKRFLTERNLQPLQLVKEN</sequence>
<organism evidence="1">
    <name type="scientific">Salmonella typhi</name>
    <dbReference type="NCBI Taxonomy" id="90370"/>
    <lineage>
        <taxon>Bacteria</taxon>
        <taxon>Pseudomonadati</taxon>
        <taxon>Pseudomonadota</taxon>
        <taxon>Gammaproteobacteria</taxon>
        <taxon>Enterobacterales</taxon>
        <taxon>Enterobacteriaceae</taxon>
        <taxon>Salmonella</taxon>
    </lineage>
</organism>
<evidence type="ECO:0000313" key="1">
    <source>
        <dbReference type="EMBL" id="API82966.1"/>
    </source>
</evidence>
<geneLocation type="plasmid" evidence="1">
    <name>pTy004_02</name>
</geneLocation>
<proteinExistence type="predicted"/>
<dbReference type="AlphaFoldDB" id="A0A1L4BLZ7"/>
<reference evidence="1" key="1">
    <citation type="submission" date="2016-09" db="EMBL/GenBank/DDBJ databases">
        <title>Whole genome sequence analysis of Salmonella Typhi isolated in Thailand before and after the introduction of a national immunization program.</title>
        <authorList>
            <person name="Dyson Z.A."/>
            <person name="Thanh D.P."/>
            <person name="Bodhidatta L."/>
            <person name="Mason C.J."/>
            <person name="Rabaa M.A."/>
            <person name="Vinh P.V."/>
            <person name="Thanh T.H."/>
            <person name="Thwaites G.E."/>
            <person name="Baker S."/>
            <person name="Holt K.E."/>
        </authorList>
    </citation>
    <scope>NUCLEOTIDE SEQUENCE</scope>
    <source>
        <strain evidence="1">Salmonella Typhi strain Ty004 plasmid pTy004_02</strain>
        <plasmid evidence="1">pTy004_02</plasmid>
    </source>
</reference>
<keyword evidence="1" id="KW-0614">Plasmid</keyword>